<feature type="transmembrane region" description="Helical" evidence="2">
    <location>
        <begin position="89"/>
        <end position="110"/>
    </location>
</feature>
<accession>A0A6B2M0V1</accession>
<dbReference type="Gene3D" id="3.40.50.720">
    <property type="entry name" value="NAD(P)-binding Rossmann-like Domain"/>
    <property type="match status" value="2"/>
</dbReference>
<evidence type="ECO:0000313" key="5">
    <source>
        <dbReference type="Proteomes" id="UP000478417"/>
    </source>
</evidence>
<evidence type="ECO:0000313" key="4">
    <source>
        <dbReference type="EMBL" id="NDV62343.1"/>
    </source>
</evidence>
<sequence>MKFRIFHFLRTLTNQLLLGRTLVLCLIYSGVFAVSLWTAYLLRFDFVIPEGYQTEFINAFPVMALIKLLMLFMFGQFGVLLSYFRLPDLYRIATGLTIASLLFVKAWYLFPELPIPPRSVLLADYILSLFFVAGFRTSLRVYRERALPDKKGLSKSKRVVIIGAGRTGADLAYDLLSRAGVGLRPVVFLDDDKSKWNHQVHGIPVVGASNDLDSLRDRFGVQGVIIAMSSASARRILEITEKAQALGMSTDIMPSVTELATGKVRASRIRPVEIEDLLGRDPVNLDTEDIRTLIQNKVVMVTGAGGSIGSELCRQIALNNPKRLILVERCEVQLYGIEMDLKQSRYGGANLLPLIGDVCDEPRLRDIFTRYRPHLVFHAAAHKHVPIMEHQPTEALKNNTFGTRLLARMSSEFEVERFILISTDKAINPTNVMGASKRLAEIFLQSYNGSQEGKTRFMAVRFGNVLGSSGSVVPLFRKQIAFGGPVTVTHPEVIRYFMTIPEASGLVLQCATQASGGEIFVLDMGKPIKIVDLARRMIQLSGYEPERDIEINFVGLRPGEKLFEELQHVGEEYSPTHHPRILRFTGEPYPLSEVETFLRHMKAQFGQADPDKIKQEMHQFIPEYSPYLD</sequence>
<organism evidence="4 5">
    <name type="scientific">Oceanipulchritudo coccoides</name>
    <dbReference type="NCBI Taxonomy" id="2706888"/>
    <lineage>
        <taxon>Bacteria</taxon>
        <taxon>Pseudomonadati</taxon>
        <taxon>Verrucomicrobiota</taxon>
        <taxon>Opitutia</taxon>
        <taxon>Puniceicoccales</taxon>
        <taxon>Oceanipulchritudinaceae</taxon>
        <taxon>Oceanipulchritudo</taxon>
    </lineage>
</organism>
<feature type="domain" description="Polysaccharide biosynthesis protein CapD-like" evidence="3">
    <location>
        <begin position="299"/>
        <end position="583"/>
    </location>
</feature>
<evidence type="ECO:0000259" key="3">
    <source>
        <dbReference type="Pfam" id="PF02719"/>
    </source>
</evidence>
<feature type="transmembrane region" description="Helical" evidence="2">
    <location>
        <begin position="62"/>
        <end position="82"/>
    </location>
</feature>
<dbReference type="InterPro" id="IPR029063">
    <property type="entry name" value="SAM-dependent_MTases_sf"/>
</dbReference>
<dbReference type="InterPro" id="IPR051203">
    <property type="entry name" value="Polysaccharide_Synthase-Rel"/>
</dbReference>
<name>A0A6B2M0V1_9BACT</name>
<reference evidence="4 5" key="1">
    <citation type="submission" date="2020-02" db="EMBL/GenBank/DDBJ databases">
        <title>Albibacoteraceae fam. nov., the first described family within the subdivision 4 Verrucomicrobia.</title>
        <authorList>
            <person name="Xi F."/>
        </authorList>
    </citation>
    <scope>NUCLEOTIDE SEQUENCE [LARGE SCALE GENOMIC DNA]</scope>
    <source>
        <strain evidence="4 5">CK1056</strain>
    </source>
</reference>
<dbReference type="Pfam" id="PF02719">
    <property type="entry name" value="Polysacc_synt_2"/>
    <property type="match status" value="1"/>
</dbReference>
<comment type="caution">
    <text evidence="4">The sequence shown here is derived from an EMBL/GenBank/DDBJ whole genome shotgun (WGS) entry which is preliminary data.</text>
</comment>
<feature type="transmembrane region" description="Helical" evidence="2">
    <location>
        <begin position="21"/>
        <end position="42"/>
    </location>
</feature>
<gene>
    <name evidence="4" type="ORF">G0Q06_07775</name>
</gene>
<dbReference type="InterPro" id="IPR003869">
    <property type="entry name" value="Polysac_CapD-like"/>
</dbReference>
<dbReference type="Proteomes" id="UP000478417">
    <property type="component" value="Unassembled WGS sequence"/>
</dbReference>
<proteinExistence type="inferred from homology"/>
<dbReference type="RefSeq" id="WP_163964142.1">
    <property type="nucleotide sequence ID" value="NZ_JAAGNX010000002.1"/>
</dbReference>
<dbReference type="PANTHER" id="PTHR43318:SF1">
    <property type="entry name" value="POLYSACCHARIDE BIOSYNTHESIS PROTEIN EPSC-RELATED"/>
    <property type="match status" value="1"/>
</dbReference>
<comment type="similarity">
    <text evidence="1">Belongs to the polysaccharide synthase family.</text>
</comment>
<dbReference type="AlphaFoldDB" id="A0A6B2M0V1"/>
<keyword evidence="2" id="KW-1133">Transmembrane helix</keyword>
<protein>
    <submittedName>
        <fullName evidence="4">Polysaccharide biosynthesis protein</fullName>
    </submittedName>
</protein>
<dbReference type="InterPro" id="IPR036291">
    <property type="entry name" value="NAD(P)-bd_dom_sf"/>
</dbReference>
<evidence type="ECO:0000256" key="1">
    <source>
        <dbReference type="ARBA" id="ARBA00007430"/>
    </source>
</evidence>
<dbReference type="SUPFAM" id="SSF53335">
    <property type="entry name" value="S-adenosyl-L-methionine-dependent methyltransferases"/>
    <property type="match status" value="1"/>
</dbReference>
<dbReference type="CDD" id="cd05237">
    <property type="entry name" value="UDP_invert_4-6DH_SDR_e"/>
    <property type="match status" value="1"/>
</dbReference>
<dbReference type="EMBL" id="JAAGNX010000002">
    <property type="protein sequence ID" value="NDV62343.1"/>
    <property type="molecule type" value="Genomic_DNA"/>
</dbReference>
<keyword evidence="2" id="KW-0812">Transmembrane</keyword>
<evidence type="ECO:0000256" key="2">
    <source>
        <dbReference type="SAM" id="Phobius"/>
    </source>
</evidence>
<keyword evidence="5" id="KW-1185">Reference proteome</keyword>
<dbReference type="SUPFAM" id="SSF51735">
    <property type="entry name" value="NAD(P)-binding Rossmann-fold domains"/>
    <property type="match status" value="1"/>
</dbReference>
<dbReference type="Pfam" id="PF13727">
    <property type="entry name" value="CoA_binding_3"/>
    <property type="match status" value="1"/>
</dbReference>
<dbReference type="PANTHER" id="PTHR43318">
    <property type="entry name" value="UDP-N-ACETYLGLUCOSAMINE 4,6-DEHYDRATASE"/>
    <property type="match status" value="1"/>
</dbReference>
<keyword evidence="2" id="KW-0472">Membrane</keyword>